<proteinExistence type="predicted"/>
<gene>
    <name evidence="9" type="ORF">QOZ84_06645</name>
</gene>
<evidence type="ECO:0000256" key="3">
    <source>
        <dbReference type="ARBA" id="ARBA00023015"/>
    </source>
</evidence>
<feature type="domain" description="PTS EIIB type-2" evidence="7">
    <location>
        <begin position="401"/>
        <end position="490"/>
    </location>
</feature>
<organism evidence="9 10">
    <name type="scientific">Romboutsia sedimentorum</name>
    <dbReference type="NCBI Taxonomy" id="1368474"/>
    <lineage>
        <taxon>Bacteria</taxon>
        <taxon>Bacillati</taxon>
        <taxon>Bacillota</taxon>
        <taxon>Clostridia</taxon>
        <taxon>Peptostreptococcales</taxon>
        <taxon>Peptostreptococcaceae</taxon>
        <taxon>Romboutsia</taxon>
    </lineage>
</organism>
<keyword evidence="10" id="KW-1185">Reference proteome</keyword>
<keyword evidence="5" id="KW-0804">Transcription</keyword>
<dbReference type="Gene3D" id="3.40.50.2300">
    <property type="match status" value="1"/>
</dbReference>
<dbReference type="Gene3D" id="3.40.930.10">
    <property type="entry name" value="Mannitol-specific EII, Chain A"/>
    <property type="match status" value="1"/>
</dbReference>
<sequence length="630" mass="72520">MITKKHATIVIYLNDKDGYVTSNELARLLDVSTKTIKRYISDLNNIVKEYDVEISSSRGIGYKLSGSKANTLRLVKEAENYINGFLDDDSDESRIGNAICRFINKTYISVEEMSEELNLSVGATNKLVTKIKEQIKKYDLIIKSKPYYGSYIYGEEINFRQLITDYAIKNDGKNKIKVDIENISEVDINNIENVLAKHLRKQEIIISDKDFNLLVSKIIVSIFRSKSGNSEKVNYLDTEYRLHNYLFIKDLMEELYELIDCELLEEEVLYISNYSGVVANSYSKNISKINEDQEKINKLIDKALKDILLISARDYSQDEEFMDAIFDHIKRFINRSKANVESKNPLLSQIKSKFPIEFNLAIFLANKIESELSIKLNEDELGYIAIHFAAANERNKKNTSKKICIVCHYGIGTGQLLSEKLKQSISDLNVIGVYPVRYLDIANSQDVDLIVSTIEIKDSEKPVLYIENIFDDSVVANVNKAFYEKEERRKIINNMFEEEAFFTIKGKEKEEIINNVCNQLMQRGFIEENAIQSILDREKISSTEIGNLVAIPHTIVEGDKKSIIGVAILENPIIWDKQEVQLIFMVFFNPKEKHNFSIFKYLYTFIKDEGGVRGIIKICDFNKLIKLIED</sequence>
<evidence type="ECO:0000259" key="6">
    <source>
        <dbReference type="PROSITE" id="PS51094"/>
    </source>
</evidence>
<dbReference type="Pfam" id="PF08279">
    <property type="entry name" value="HTH_11"/>
    <property type="match status" value="1"/>
</dbReference>
<dbReference type="SUPFAM" id="SSF63520">
    <property type="entry name" value="PTS-regulatory domain, PRD"/>
    <property type="match status" value="1"/>
</dbReference>
<evidence type="ECO:0000259" key="7">
    <source>
        <dbReference type="PROSITE" id="PS51099"/>
    </source>
</evidence>
<dbReference type="InterPro" id="IPR011608">
    <property type="entry name" value="PRD"/>
</dbReference>
<feature type="domain" description="PTS EIIA type-2" evidence="6">
    <location>
        <begin position="493"/>
        <end position="630"/>
    </location>
</feature>
<dbReference type="RefSeq" id="WP_284132172.1">
    <property type="nucleotide sequence ID" value="NZ_JASKYM010000002.1"/>
</dbReference>
<reference evidence="9 10" key="1">
    <citation type="submission" date="2023-05" db="EMBL/GenBank/DDBJ databases">
        <title>Rombocin, a short stable natural nisin variant, displays selective antimicrobial activity against Listeria monocytogenes and employs dual mode of action to kill target bacterial strains.</title>
        <authorList>
            <person name="Wambui J."/>
            <person name="Stephan R."/>
            <person name="Kuipers O.P."/>
        </authorList>
    </citation>
    <scope>NUCLEOTIDE SEQUENCE [LARGE SCALE GENOMIC DNA]</scope>
    <source>
        <strain evidence="9 10">RC002</strain>
    </source>
</reference>
<feature type="domain" description="PRD" evidence="8">
    <location>
        <begin position="291"/>
        <end position="398"/>
    </location>
</feature>
<comment type="caution">
    <text evidence="9">The sequence shown here is derived from an EMBL/GenBank/DDBJ whole genome shotgun (WGS) entry which is preliminary data.</text>
</comment>
<dbReference type="InterPro" id="IPR013011">
    <property type="entry name" value="PTS_EIIB_2"/>
</dbReference>
<dbReference type="Pfam" id="PF00874">
    <property type="entry name" value="PRD"/>
    <property type="match status" value="1"/>
</dbReference>
<keyword evidence="3" id="KW-0805">Transcription regulation</keyword>
<evidence type="ECO:0000256" key="5">
    <source>
        <dbReference type="ARBA" id="ARBA00023163"/>
    </source>
</evidence>
<dbReference type="PROSITE" id="PS51094">
    <property type="entry name" value="PTS_EIIA_TYPE_2"/>
    <property type="match status" value="1"/>
</dbReference>
<keyword evidence="4" id="KW-0010">Activator</keyword>
<protein>
    <submittedName>
        <fullName evidence="9">BglG family transcription antiterminator</fullName>
    </submittedName>
</protein>
<dbReference type="PROSITE" id="PS51372">
    <property type="entry name" value="PRD_2"/>
    <property type="match status" value="1"/>
</dbReference>
<dbReference type="Pfam" id="PF05043">
    <property type="entry name" value="Mga"/>
    <property type="match status" value="1"/>
</dbReference>
<dbReference type="InterPro" id="IPR016152">
    <property type="entry name" value="PTrfase/Anion_transptr"/>
</dbReference>
<evidence type="ECO:0000256" key="1">
    <source>
        <dbReference type="ARBA" id="ARBA00022679"/>
    </source>
</evidence>
<dbReference type="InterPro" id="IPR050661">
    <property type="entry name" value="BglG_antiterminators"/>
</dbReference>
<name>A0ABT7E8G9_9FIRM</name>
<dbReference type="SUPFAM" id="SSF52794">
    <property type="entry name" value="PTS system IIB component-like"/>
    <property type="match status" value="1"/>
</dbReference>
<dbReference type="Gene3D" id="1.10.1790.10">
    <property type="entry name" value="PRD domain"/>
    <property type="match status" value="1"/>
</dbReference>
<accession>A0ABT7E8G9</accession>
<dbReference type="InterPro" id="IPR002178">
    <property type="entry name" value="PTS_EIIA_type-2_dom"/>
</dbReference>
<dbReference type="Pfam" id="PF00359">
    <property type="entry name" value="PTS_EIIA_2"/>
    <property type="match status" value="1"/>
</dbReference>
<dbReference type="SUPFAM" id="SSF46785">
    <property type="entry name" value="Winged helix' DNA-binding domain"/>
    <property type="match status" value="1"/>
</dbReference>
<dbReference type="InterPro" id="IPR036634">
    <property type="entry name" value="PRD_sf"/>
</dbReference>
<evidence type="ECO:0000256" key="4">
    <source>
        <dbReference type="ARBA" id="ARBA00023159"/>
    </source>
</evidence>
<evidence type="ECO:0000313" key="10">
    <source>
        <dbReference type="Proteomes" id="UP001301012"/>
    </source>
</evidence>
<dbReference type="InterPro" id="IPR007737">
    <property type="entry name" value="Mga_HTH"/>
</dbReference>
<dbReference type="SUPFAM" id="SSF55804">
    <property type="entry name" value="Phoshotransferase/anion transport protein"/>
    <property type="match status" value="1"/>
</dbReference>
<dbReference type="CDD" id="cd05568">
    <property type="entry name" value="PTS_IIB_bgl_like"/>
    <property type="match status" value="1"/>
</dbReference>
<dbReference type="EMBL" id="JASKYM010000002">
    <property type="protein sequence ID" value="MDK2563221.1"/>
    <property type="molecule type" value="Genomic_DNA"/>
</dbReference>
<dbReference type="InterPro" id="IPR036388">
    <property type="entry name" value="WH-like_DNA-bd_sf"/>
</dbReference>
<dbReference type="InterPro" id="IPR036095">
    <property type="entry name" value="PTS_EIIB-like_sf"/>
</dbReference>
<dbReference type="Gene3D" id="1.10.10.10">
    <property type="entry name" value="Winged helix-like DNA-binding domain superfamily/Winged helix DNA-binding domain"/>
    <property type="match status" value="1"/>
</dbReference>
<dbReference type="CDD" id="cd00211">
    <property type="entry name" value="PTS_IIA_fru"/>
    <property type="match status" value="1"/>
</dbReference>
<keyword evidence="1" id="KW-0808">Transferase</keyword>
<dbReference type="InterPro" id="IPR036390">
    <property type="entry name" value="WH_DNA-bd_sf"/>
</dbReference>
<dbReference type="PANTHER" id="PTHR30185:SF13">
    <property type="entry name" value="LICABCH OPERON REGULATOR-RELATED"/>
    <property type="match status" value="1"/>
</dbReference>
<keyword evidence="2" id="KW-0677">Repeat</keyword>
<dbReference type="InterPro" id="IPR013196">
    <property type="entry name" value="HTH_11"/>
</dbReference>
<evidence type="ECO:0000313" key="9">
    <source>
        <dbReference type="EMBL" id="MDK2563221.1"/>
    </source>
</evidence>
<dbReference type="Proteomes" id="UP001301012">
    <property type="component" value="Unassembled WGS sequence"/>
</dbReference>
<evidence type="ECO:0000256" key="2">
    <source>
        <dbReference type="ARBA" id="ARBA00022737"/>
    </source>
</evidence>
<dbReference type="PROSITE" id="PS51099">
    <property type="entry name" value="PTS_EIIB_TYPE_2"/>
    <property type="match status" value="1"/>
</dbReference>
<dbReference type="PANTHER" id="PTHR30185">
    <property type="entry name" value="CRYPTIC BETA-GLUCOSIDE BGL OPERON ANTITERMINATOR"/>
    <property type="match status" value="1"/>
</dbReference>
<evidence type="ECO:0000259" key="8">
    <source>
        <dbReference type="PROSITE" id="PS51372"/>
    </source>
</evidence>